<proteinExistence type="predicted"/>
<organism evidence="1 2">
    <name type="scientific">Promicromonospora sukumoe</name>
    <dbReference type="NCBI Taxonomy" id="88382"/>
    <lineage>
        <taxon>Bacteria</taxon>
        <taxon>Bacillati</taxon>
        <taxon>Actinomycetota</taxon>
        <taxon>Actinomycetes</taxon>
        <taxon>Micrococcales</taxon>
        <taxon>Promicromonosporaceae</taxon>
        <taxon>Promicromonospora</taxon>
    </lineage>
</organism>
<sequence length="112" mass="12214">MSAETSNEHPEQAGSDDAFQVAELRAAIELALDAFVAEHGNQVPVEHDHYWHLPVGAAFDLRGEPRDLSVGQISDDLDEIRGFVAEADATPAWHALSHVVGLLRLLEKVARP</sequence>
<keyword evidence="2" id="KW-1185">Reference proteome</keyword>
<evidence type="ECO:0000313" key="2">
    <source>
        <dbReference type="Proteomes" id="UP000540568"/>
    </source>
</evidence>
<dbReference type="EMBL" id="JACGWV010000001">
    <property type="protein sequence ID" value="MBA8806499.1"/>
    <property type="molecule type" value="Genomic_DNA"/>
</dbReference>
<dbReference type="AlphaFoldDB" id="A0A7W3J5D7"/>
<evidence type="ECO:0000313" key="1">
    <source>
        <dbReference type="EMBL" id="MBA8806499.1"/>
    </source>
</evidence>
<dbReference type="RefSeq" id="WP_182614217.1">
    <property type="nucleotide sequence ID" value="NZ_BAAATF010000002.1"/>
</dbReference>
<reference evidence="1 2" key="1">
    <citation type="submission" date="2020-07" db="EMBL/GenBank/DDBJ databases">
        <title>Sequencing the genomes of 1000 actinobacteria strains.</title>
        <authorList>
            <person name="Klenk H.-P."/>
        </authorList>
    </citation>
    <scope>NUCLEOTIDE SEQUENCE [LARGE SCALE GENOMIC DNA]</scope>
    <source>
        <strain evidence="1 2">DSM 44121</strain>
    </source>
</reference>
<accession>A0A7W3J5D7</accession>
<dbReference type="Proteomes" id="UP000540568">
    <property type="component" value="Unassembled WGS sequence"/>
</dbReference>
<protein>
    <submittedName>
        <fullName evidence="1">Uncharacterized protein</fullName>
    </submittedName>
</protein>
<gene>
    <name evidence="1" type="ORF">FHX71_000441</name>
</gene>
<comment type="caution">
    <text evidence="1">The sequence shown here is derived from an EMBL/GenBank/DDBJ whole genome shotgun (WGS) entry which is preliminary data.</text>
</comment>
<name>A0A7W3J5D7_9MICO</name>